<dbReference type="InterPro" id="IPR029132">
    <property type="entry name" value="CBAH/NAAA_C"/>
</dbReference>
<keyword evidence="6" id="KW-1185">Reference proteome</keyword>
<accession>A0A518DVN4</accession>
<dbReference type="PANTHER" id="PTHR35527:SF2">
    <property type="entry name" value="HYDROLASE"/>
    <property type="match status" value="1"/>
</dbReference>
<comment type="similarity">
    <text evidence="1">Belongs to the peptidase C59 family.</text>
</comment>
<dbReference type="EMBL" id="CP036433">
    <property type="protein sequence ID" value="QDU95895.1"/>
    <property type="molecule type" value="Genomic_DNA"/>
</dbReference>
<dbReference type="GO" id="GO:0008953">
    <property type="term" value="F:penicillin amidase activity"/>
    <property type="evidence" value="ECO:0007669"/>
    <property type="project" value="UniProtKB-EC"/>
</dbReference>
<feature type="domain" description="Choloylglycine hydrolase/NAAA C-terminal" evidence="4">
    <location>
        <begin position="27"/>
        <end position="317"/>
    </location>
</feature>
<dbReference type="OrthoDB" id="9794717at2"/>
<organism evidence="5 6">
    <name type="scientific">Lignipirellula cremea</name>
    <dbReference type="NCBI Taxonomy" id="2528010"/>
    <lineage>
        <taxon>Bacteria</taxon>
        <taxon>Pseudomonadati</taxon>
        <taxon>Planctomycetota</taxon>
        <taxon>Planctomycetia</taxon>
        <taxon>Pirellulales</taxon>
        <taxon>Pirellulaceae</taxon>
        <taxon>Lignipirellula</taxon>
    </lineage>
</organism>
<keyword evidence="2 5" id="KW-0378">Hydrolase</keyword>
<dbReference type="KEGG" id="lcre:Pla8534_37140"/>
<feature type="chain" id="PRO_5022200149" evidence="3">
    <location>
        <begin position="22"/>
        <end position="349"/>
    </location>
</feature>
<dbReference type="Gene3D" id="3.60.60.10">
    <property type="entry name" value="Penicillin V Acylase, Chain A"/>
    <property type="match status" value="1"/>
</dbReference>
<gene>
    <name evidence="5" type="ORF">Pla8534_37140</name>
</gene>
<evidence type="ECO:0000256" key="3">
    <source>
        <dbReference type="SAM" id="SignalP"/>
    </source>
</evidence>
<reference evidence="5 6" key="1">
    <citation type="submission" date="2019-02" db="EMBL/GenBank/DDBJ databases">
        <title>Deep-cultivation of Planctomycetes and their phenomic and genomic characterization uncovers novel biology.</title>
        <authorList>
            <person name="Wiegand S."/>
            <person name="Jogler M."/>
            <person name="Boedeker C."/>
            <person name="Pinto D."/>
            <person name="Vollmers J."/>
            <person name="Rivas-Marin E."/>
            <person name="Kohn T."/>
            <person name="Peeters S.H."/>
            <person name="Heuer A."/>
            <person name="Rast P."/>
            <person name="Oberbeckmann S."/>
            <person name="Bunk B."/>
            <person name="Jeske O."/>
            <person name="Meyerdierks A."/>
            <person name="Storesund J.E."/>
            <person name="Kallscheuer N."/>
            <person name="Luecker S."/>
            <person name="Lage O.M."/>
            <person name="Pohl T."/>
            <person name="Merkel B.J."/>
            <person name="Hornburger P."/>
            <person name="Mueller R.-W."/>
            <person name="Bruemmer F."/>
            <person name="Labrenz M."/>
            <person name="Spormann A.M."/>
            <person name="Op den Camp H."/>
            <person name="Overmann J."/>
            <person name="Amann R."/>
            <person name="Jetten M.S.M."/>
            <person name="Mascher T."/>
            <person name="Medema M.H."/>
            <person name="Devos D.P."/>
            <person name="Kaster A.-K."/>
            <person name="Ovreas L."/>
            <person name="Rohde M."/>
            <person name="Galperin M.Y."/>
            <person name="Jogler C."/>
        </authorList>
    </citation>
    <scope>NUCLEOTIDE SEQUENCE [LARGE SCALE GENOMIC DNA]</scope>
    <source>
        <strain evidence="5 6">Pla85_3_4</strain>
    </source>
</reference>
<evidence type="ECO:0000256" key="2">
    <source>
        <dbReference type="ARBA" id="ARBA00022801"/>
    </source>
</evidence>
<sequence length="349" mass="38191" precursor="true">MNRSRIACSFGLAVLTLALVAAPGHTCSRILWNSNKLAVVVSRTMDWPESTEPILTVFPRGMNRDGGMVATEQVVKVNPLKWTSKYGSLVTTLYGMGTADGLNEKGLGVHFLYLNACDFGPRDESKPGVQAALWGQYLLDNAADVNEALSLLDSIQVVPAEAHGYKTNVHLAIEDASGDSAIIEYIGGKRVVHHGRQYTIMTNDPTYDEQLAMLHKLDFSKPSSDTPLPGNVTAADRFQRAAYYEALLPQPKSEREAVAGVLAIARNVSVPFGAPYKGFGIYNTEYRTVMNLTQRRYFFELTTSPNVIWADLSKMDLSPGAPVKTLNPDNINLSGDVTDQFQTAKKAPF</sequence>
<dbReference type="SUPFAM" id="SSF56235">
    <property type="entry name" value="N-terminal nucleophile aminohydrolases (Ntn hydrolases)"/>
    <property type="match status" value="1"/>
</dbReference>
<evidence type="ECO:0000313" key="6">
    <source>
        <dbReference type="Proteomes" id="UP000317648"/>
    </source>
</evidence>
<evidence type="ECO:0000313" key="5">
    <source>
        <dbReference type="EMBL" id="QDU95895.1"/>
    </source>
</evidence>
<dbReference type="AlphaFoldDB" id="A0A518DVN4"/>
<evidence type="ECO:0000259" key="4">
    <source>
        <dbReference type="Pfam" id="PF02275"/>
    </source>
</evidence>
<dbReference type="InterPro" id="IPR029055">
    <property type="entry name" value="Ntn_hydrolases_N"/>
</dbReference>
<evidence type="ECO:0000256" key="1">
    <source>
        <dbReference type="ARBA" id="ARBA00006625"/>
    </source>
</evidence>
<dbReference type="Pfam" id="PF02275">
    <property type="entry name" value="CBAH"/>
    <property type="match status" value="1"/>
</dbReference>
<dbReference type="PANTHER" id="PTHR35527">
    <property type="entry name" value="CHOLOYLGLYCINE HYDROLASE"/>
    <property type="match status" value="1"/>
</dbReference>
<name>A0A518DVN4_9BACT</name>
<dbReference type="RefSeq" id="WP_145054580.1">
    <property type="nucleotide sequence ID" value="NZ_CP036433.1"/>
</dbReference>
<dbReference type="CDD" id="cd01902">
    <property type="entry name" value="Ntn_CGH"/>
    <property type="match status" value="1"/>
</dbReference>
<keyword evidence="3" id="KW-0732">Signal</keyword>
<proteinExistence type="inferred from homology"/>
<feature type="signal peptide" evidence="3">
    <location>
        <begin position="1"/>
        <end position="21"/>
    </location>
</feature>
<dbReference type="EC" id="3.5.1.11" evidence="5"/>
<protein>
    <submittedName>
        <fullName evidence="5">Penicillin acylase</fullName>
        <ecNumber evidence="5">3.5.1.11</ecNumber>
    </submittedName>
</protein>
<dbReference type="Proteomes" id="UP000317648">
    <property type="component" value="Chromosome"/>
</dbReference>
<dbReference type="InterPro" id="IPR052193">
    <property type="entry name" value="Peptidase_C59"/>
</dbReference>